<dbReference type="PRINTS" id="PR02062">
    <property type="entry name" value="CENTROSOME78"/>
</dbReference>
<evidence type="ECO:0000256" key="2">
    <source>
        <dbReference type="SAM" id="MobiDB-lite"/>
    </source>
</evidence>
<name>A0AAJ6VKW0_9HYME</name>
<organism evidence="3 4">
    <name type="scientific">Ceratosolen solmsi marchali</name>
    <dbReference type="NCBI Taxonomy" id="326594"/>
    <lineage>
        <taxon>Eukaryota</taxon>
        <taxon>Metazoa</taxon>
        <taxon>Ecdysozoa</taxon>
        <taxon>Arthropoda</taxon>
        <taxon>Hexapoda</taxon>
        <taxon>Insecta</taxon>
        <taxon>Pterygota</taxon>
        <taxon>Neoptera</taxon>
        <taxon>Endopterygota</taxon>
        <taxon>Hymenoptera</taxon>
        <taxon>Apocrita</taxon>
        <taxon>Proctotrupomorpha</taxon>
        <taxon>Chalcidoidea</taxon>
        <taxon>Agaonidae</taxon>
        <taxon>Agaoninae</taxon>
        <taxon>Ceratosolen</taxon>
    </lineage>
</organism>
<dbReference type="PANTHER" id="PTHR24110:SF3">
    <property type="entry name" value="CENTROSOMAL PROTEIN OF 78 KDA"/>
    <property type="match status" value="1"/>
</dbReference>
<keyword evidence="3" id="KW-1185">Reference proteome</keyword>
<reference evidence="4" key="1">
    <citation type="submission" date="2025-08" db="UniProtKB">
        <authorList>
            <consortium name="RefSeq"/>
        </authorList>
    </citation>
    <scope>IDENTIFICATION</scope>
</reference>
<accession>A0AAJ6VKW0</accession>
<evidence type="ECO:0000256" key="1">
    <source>
        <dbReference type="SAM" id="Coils"/>
    </source>
</evidence>
<dbReference type="GO" id="GO:0005813">
    <property type="term" value="C:centrosome"/>
    <property type="evidence" value="ECO:0007669"/>
    <property type="project" value="TreeGrafter"/>
</dbReference>
<dbReference type="GeneID" id="105359270"/>
<dbReference type="GO" id="GO:0036064">
    <property type="term" value="C:ciliary basal body"/>
    <property type="evidence" value="ECO:0007669"/>
    <property type="project" value="TreeGrafter"/>
</dbReference>
<dbReference type="Proteomes" id="UP000695007">
    <property type="component" value="Unplaced"/>
</dbReference>
<dbReference type="InterPro" id="IPR032675">
    <property type="entry name" value="LRR_dom_sf"/>
</dbReference>
<evidence type="ECO:0000313" key="3">
    <source>
        <dbReference type="Proteomes" id="UP000695007"/>
    </source>
</evidence>
<feature type="coiled-coil region" evidence="1">
    <location>
        <begin position="502"/>
        <end position="557"/>
    </location>
</feature>
<dbReference type="KEGG" id="csol:105359270"/>
<dbReference type="GO" id="GO:0044782">
    <property type="term" value="P:cilium organization"/>
    <property type="evidence" value="ECO:0007669"/>
    <property type="project" value="TreeGrafter"/>
</dbReference>
<keyword evidence="1" id="KW-0175">Coiled coil</keyword>
<dbReference type="Pfam" id="PF13516">
    <property type="entry name" value="LRR_6"/>
    <property type="match status" value="1"/>
</dbReference>
<dbReference type="SMART" id="SM00368">
    <property type="entry name" value="LRR_RI"/>
    <property type="match status" value="4"/>
</dbReference>
<dbReference type="Gene3D" id="3.80.10.10">
    <property type="entry name" value="Ribonuclease Inhibitor"/>
    <property type="match status" value="2"/>
</dbReference>
<dbReference type="PANTHER" id="PTHR24110">
    <property type="entry name" value="CENTROSOMAL PROTEIN OF 78 KDA"/>
    <property type="match status" value="1"/>
</dbReference>
<proteinExistence type="predicted"/>
<dbReference type="AlphaFoldDB" id="A0AAJ6VKW0"/>
<protein>
    <submittedName>
        <fullName evidence="4">Centrosomal protein of 78 kDa</fullName>
    </submittedName>
</protein>
<evidence type="ECO:0000313" key="4">
    <source>
        <dbReference type="RefSeq" id="XP_011494118.1"/>
    </source>
</evidence>
<dbReference type="SUPFAM" id="SSF52047">
    <property type="entry name" value="RNI-like"/>
    <property type="match status" value="1"/>
</dbReference>
<dbReference type="InterPro" id="IPR026212">
    <property type="entry name" value="Cep78"/>
</dbReference>
<gene>
    <name evidence="4" type="primary">LOC105359270</name>
</gene>
<feature type="region of interest" description="Disordered" evidence="2">
    <location>
        <begin position="362"/>
        <end position="388"/>
    </location>
</feature>
<sequence length="735" mass="83565">MKLISRLAGLISLAHQRRRTQSLGGPGTVMRTNMQATAEDHSFASSYMELCKKQRLRPLPMICVTLPYSLDFTTDRVKMDDWKPILNSLSFDRTLRSISVRSKFQCRKWLDQANSEPKARTVGKAPVVLTRYLLEWLSHSLGQCLRYSSALTTLELEGVPMPEDCLVALCVGLSNTKSLQHLSLQRCYIGDAGCEVICRAIADIPSVKCLNLSQCDLGPGAGPVLASALSRQKLNLYHDAWKESLRYREPKLESMPGLRRLTLNGNYKLGNEAAIGIIEAIGDSLWFKALDLQQCGLNHEIAKVVIDLLEHNKTIVIVDVRLNSGLRDESLGEIMKLLDRNNLRSENEYRWLSIPQKERGGVKRVSSATSFHKQKQLEQDSRPGPMRSKSAMIRQVKRPIAPIIFRKALTPVPQILKGMKSKSLPMFEKQRVCRQPMKPLERTQPRQVEAVPKVSLHLDLLAQIRSLDEPAQMKEPPIKEVVMKSEPSVEDAAHSEQRDRQLQEILAELIGIRKERDELEEEIRRNNLLLAEERASREFAEQKLESVMCDLTELKETLQQRDRDTRGYFLMSQKSMDEISYTFGRLMRMLEATSRRAEDSLEALDQEEDNVARDDIRRRFALIIRKTKSENLKKGYFVDEHAVLSRLQMTARYGRSESNICTTIEPLGPMMRMERHIGDTTETIRLPELMANYQGQQLSHARIAGNSKELSGERARAIFASIIQGGSPISLNAHM</sequence>
<dbReference type="RefSeq" id="XP_011494118.1">
    <property type="nucleotide sequence ID" value="XM_011495816.1"/>
</dbReference>
<dbReference type="InterPro" id="IPR001611">
    <property type="entry name" value="Leu-rich_rpt"/>
</dbReference>